<proteinExistence type="predicted"/>
<sequence length="363" mass="41270">MKTMTFIALAISLTFVQFVTAQETEQPQKVKETIALLNAEKEIIENEEKEALRVEIEAIMKRYEDGEITQDESIKLKQEAAERRALNIENRKTIIANKIALIERNGIANDTLKDNGYTLSIGLGTLDRDDNTRVFGIQYKNNNKVKDTTHHDVRTFSEFVLATSFMYSSVNDQSLSNSPYDASDSGSFELGISWNTRVFKNTNFLRFKYGLSFVWNTYSLDDNNYFVVDGNQNNIVEFSEDLDKSELRLTNLVVPLFFEFGPSKKTIENGVTSYNTLHKVKFGIGGYGGFNIGSMQKLKYKVDGDRVKTKEKRDFNTTDFVYGLSAYAGYGGFSLYAKYGLNDTFTDSTLQQNDFSIGLRIDF</sequence>
<dbReference type="Proteomes" id="UP000002297">
    <property type="component" value="Chromosome"/>
</dbReference>
<feature type="coiled-coil region" evidence="1">
    <location>
        <begin position="30"/>
        <end position="57"/>
    </location>
</feature>
<evidence type="ECO:0000256" key="1">
    <source>
        <dbReference type="SAM" id="Coils"/>
    </source>
</evidence>
<evidence type="ECO:0000256" key="2">
    <source>
        <dbReference type="SAM" id="SignalP"/>
    </source>
</evidence>
<name>A3U843_CROAH</name>
<keyword evidence="4" id="KW-1185">Reference proteome</keyword>
<organism evidence="3 4">
    <name type="scientific">Croceibacter atlanticus (strain ATCC BAA-628 / JCM 21780 / CIP 108009 / IAM 15332 / KCTC 12090 / HTCC2559)</name>
    <dbReference type="NCBI Taxonomy" id="216432"/>
    <lineage>
        <taxon>Bacteria</taxon>
        <taxon>Pseudomonadati</taxon>
        <taxon>Bacteroidota</taxon>
        <taxon>Flavobacteriia</taxon>
        <taxon>Flavobacteriales</taxon>
        <taxon>Flavobacteriaceae</taxon>
        <taxon>Croceibacter</taxon>
    </lineage>
</organism>
<evidence type="ECO:0000313" key="3">
    <source>
        <dbReference type="EMBL" id="EAP88410.1"/>
    </source>
</evidence>
<protein>
    <recommendedName>
        <fullName evidence="5">Outer membrane protein beta-barrel domain-containing protein</fullName>
    </recommendedName>
</protein>
<evidence type="ECO:0000313" key="4">
    <source>
        <dbReference type="Proteomes" id="UP000002297"/>
    </source>
</evidence>
<dbReference type="EMBL" id="CP002046">
    <property type="protein sequence ID" value="EAP88410.1"/>
    <property type="molecule type" value="Genomic_DNA"/>
</dbReference>
<dbReference type="GeneID" id="89453101"/>
<feature type="chain" id="PRO_5002660843" description="Outer membrane protein beta-barrel domain-containing protein" evidence="2">
    <location>
        <begin position="22"/>
        <end position="363"/>
    </location>
</feature>
<keyword evidence="1" id="KW-0175">Coiled coil</keyword>
<dbReference type="STRING" id="216432.CA2559_06605"/>
<gene>
    <name evidence="3" type="ordered locus">CA2559_06605</name>
</gene>
<dbReference type="KEGG" id="cat:CA2559_06605"/>
<dbReference type="eggNOG" id="COG0086">
    <property type="taxonomic scope" value="Bacteria"/>
</dbReference>
<reference evidence="3 4" key="1">
    <citation type="journal article" date="2010" name="J. Bacteriol.">
        <title>The complete genome sequence of Croceibacter atlanticus HTCC2559T.</title>
        <authorList>
            <person name="Oh H.M."/>
            <person name="Kang I."/>
            <person name="Ferriera S."/>
            <person name="Giovannoni S.J."/>
            <person name="Cho J.C."/>
        </authorList>
    </citation>
    <scope>NUCLEOTIDE SEQUENCE [LARGE SCALE GENOMIC DNA]</scope>
    <source>
        <strain evidence="4">ATCC BAA-628 / HTCC2559 / KCTC 12090</strain>
    </source>
</reference>
<feature type="signal peptide" evidence="2">
    <location>
        <begin position="1"/>
        <end position="21"/>
    </location>
</feature>
<keyword evidence="2" id="KW-0732">Signal</keyword>
<dbReference type="RefSeq" id="WP_013187078.1">
    <property type="nucleotide sequence ID" value="NC_014230.1"/>
</dbReference>
<accession>A3U843</accession>
<dbReference type="AlphaFoldDB" id="A3U843"/>
<evidence type="ECO:0008006" key="5">
    <source>
        <dbReference type="Google" id="ProtNLM"/>
    </source>
</evidence>
<dbReference type="HOGENOM" id="CLU_061776_0_0_10"/>